<feature type="transmembrane region" description="Helical" evidence="6">
    <location>
        <begin position="755"/>
        <end position="774"/>
    </location>
</feature>
<feature type="transmembrane region" description="Helical" evidence="6">
    <location>
        <begin position="17"/>
        <end position="35"/>
    </location>
</feature>
<feature type="transmembrane region" description="Helical" evidence="6">
    <location>
        <begin position="662"/>
        <end position="682"/>
    </location>
</feature>
<evidence type="ECO:0000256" key="2">
    <source>
        <dbReference type="ARBA" id="ARBA00022475"/>
    </source>
</evidence>
<dbReference type="Gene3D" id="3.40.50.150">
    <property type="entry name" value="Vaccinia Virus protein VP39"/>
    <property type="match status" value="1"/>
</dbReference>
<organism evidence="8 9">
    <name type="scientific">Candidatus Barnesiella excrementipullorum</name>
    <dbReference type="NCBI Taxonomy" id="2838479"/>
    <lineage>
        <taxon>Bacteria</taxon>
        <taxon>Pseudomonadati</taxon>
        <taxon>Bacteroidota</taxon>
        <taxon>Bacteroidia</taxon>
        <taxon>Bacteroidales</taxon>
        <taxon>Barnesiellaceae</taxon>
        <taxon>Barnesiella</taxon>
    </lineage>
</organism>
<accession>A0A9D1VRL9</accession>
<gene>
    <name evidence="8" type="ORF">H9982_04765</name>
</gene>
<dbReference type="GO" id="GO:0005886">
    <property type="term" value="C:plasma membrane"/>
    <property type="evidence" value="ECO:0007669"/>
    <property type="project" value="UniProtKB-SubCell"/>
</dbReference>
<dbReference type="SMART" id="SM00563">
    <property type="entry name" value="PlsC"/>
    <property type="match status" value="1"/>
</dbReference>
<dbReference type="InterPro" id="IPR004869">
    <property type="entry name" value="MMPL_dom"/>
</dbReference>
<dbReference type="AlphaFoldDB" id="A0A9D1VRL9"/>
<dbReference type="Gene3D" id="1.20.1640.10">
    <property type="entry name" value="Multidrug efflux transporter AcrB transmembrane domain"/>
    <property type="match status" value="2"/>
</dbReference>
<feature type="transmembrane region" description="Helical" evidence="6">
    <location>
        <begin position="296"/>
        <end position="317"/>
    </location>
</feature>
<feature type="transmembrane region" description="Helical" evidence="6">
    <location>
        <begin position="389"/>
        <end position="408"/>
    </location>
</feature>
<comment type="caution">
    <text evidence="8">The sequence shown here is derived from an EMBL/GenBank/DDBJ whole genome shotgun (WGS) entry which is preliminary data.</text>
</comment>
<dbReference type="InterPro" id="IPR002123">
    <property type="entry name" value="Plipid/glycerol_acylTrfase"/>
</dbReference>
<dbReference type="InterPro" id="IPR013217">
    <property type="entry name" value="Methyltransf_12"/>
</dbReference>
<dbReference type="SUPFAM" id="SSF53335">
    <property type="entry name" value="S-adenosyl-L-methionine-dependent methyltransferases"/>
    <property type="match status" value="1"/>
</dbReference>
<dbReference type="InterPro" id="IPR050545">
    <property type="entry name" value="Mycobact_MmpL"/>
</dbReference>
<keyword evidence="3 6" id="KW-0812">Transmembrane</keyword>
<feature type="transmembrane region" description="Helical" evidence="6">
    <location>
        <begin position="715"/>
        <end position="735"/>
    </location>
</feature>
<evidence type="ECO:0000256" key="3">
    <source>
        <dbReference type="ARBA" id="ARBA00022692"/>
    </source>
</evidence>
<evidence type="ECO:0000256" key="1">
    <source>
        <dbReference type="ARBA" id="ARBA00004651"/>
    </source>
</evidence>
<feature type="transmembrane region" description="Helical" evidence="6">
    <location>
        <begin position="272"/>
        <end position="290"/>
    </location>
</feature>
<feature type="transmembrane region" description="Helical" evidence="6">
    <location>
        <begin position="819"/>
        <end position="849"/>
    </location>
</feature>
<comment type="subcellular location">
    <subcellularLocation>
        <location evidence="1">Cell membrane</location>
        <topology evidence="1">Multi-pass membrane protein</topology>
    </subcellularLocation>
</comment>
<dbReference type="GO" id="GO:0016746">
    <property type="term" value="F:acyltransferase activity"/>
    <property type="evidence" value="ECO:0007669"/>
    <property type="project" value="UniProtKB-KW"/>
</dbReference>
<protein>
    <submittedName>
        <fullName evidence="8">1-acyl-sn-glycerol-3-phosphate acyltransferase</fullName>
    </submittedName>
</protein>
<dbReference type="Pfam" id="PF08242">
    <property type="entry name" value="Methyltransf_12"/>
    <property type="match status" value="1"/>
</dbReference>
<evidence type="ECO:0000313" key="8">
    <source>
        <dbReference type="EMBL" id="HIX45513.1"/>
    </source>
</evidence>
<feature type="transmembrane region" description="Helical" evidence="6">
    <location>
        <begin position="440"/>
        <end position="456"/>
    </location>
</feature>
<proteinExistence type="predicted"/>
<dbReference type="Pfam" id="PF01553">
    <property type="entry name" value="Acyltransferase"/>
    <property type="match status" value="1"/>
</dbReference>
<sequence length="1279" mass="144975">MVRFFIALYHFLNRHKFLLYASLLAWIGIMTYCATQVKFEENITSIFPRKGEEDYTVRVFDNLRIKDKIIVMFSLRDTVATDTRELAACADAYDQALMRADGGTHIAATMSSIEGKTVGEVSRFVRQYLPLFLSPADFARFDTITTPEGIAASMSRSYMQLLSPIGGAIKENVAADPVGLSGSAMTLLRDLQGDTSYEMADGHIFSADGSTLLLFISPRFGSGYTGKNEILIREIESTRDSLSVLYPDVNIEYFGGPSVAVYNARQIKRDTLLTLSVALLIIVLFILSVFKRKVSILLMLPTVGFGALFALTVIYLVQGSVSSIAIGIGSVILGISLSYSIHMLAHQNHVKSVEQLIEELTLPLTIGSFTTIGAFFALIFTSSELLHDLGLFASMTLVGTTLFCLIYLPHFLRGDAEIKQNALLRGIERINAYPYDRNKYIVTGIILLAIVCSFFAQRVTFDSDMTALSFEPPHLKKSEERLEGMVDPAHQTILFVSVGKDFDEAAAVYARTNDRLRRLQADSLIWQLSSAERLFIPSSVQEQRLQAWNEYWTPDRKTALIEGVEKEAGRLGFKRGAFDNFARWLENDFALCHYDSIQWGAFSPFAQWYDTAPGMVMLLTQVNLSEDNKEEVYKHFADDENVVVFDRAYFTNRWVDTVNDDFNYILFVSSVLIFIALLISYGRIELTLISFLPMCISWIIIVGIMGLLDIRFNIVNIILSTFIFGIGDDFSIFIMDGLQNRYMRGNKLLNSHKTAIFFSAFTTVVGMGAMVFALHPALQSLSLVSIIGMMAVVLVAYTIEPVIFNLFIGNPASKKLPPYTLWSIIGTAFFFIEFFIGCLLLTLLLIIMLPLPIARRRKQYALSWCAHKLCRGVVYSYAGKKIYEGIDAHTFDRPAVIIANHASFIDILLMFALTPRIIMVTNKWVYHSPVFGHIIRYLGFHYTGNGYDTGVSHLQRKRDEGYSIVVFPEGTRSTDGKLHRFHKGAFYLAEQLQIDIQPLLFYGPDKALPKRQSFHLHCTTLVMKALPRITPDDTSFGTDYRERTKQIAAYCREQYAELCRRYNTPDNPYFYNRLVRNFIYKGPVLEWYTRIKVKMEDNYRLFDHLIPDKAHITDIGCGYGYLGYMLAMYSPDREILGIDYDADKIAVANNGFARPESLQFVCADSMQYDLPPSDVFVLNDMLHYLSRQEQRQLLLRCAAKLNDGGTIIVRDGNATDNKHGMTRLTELFSTRILHFNKTVQSLQFITVDDMRCIADECGMKMSLHKNDRYTSNTIYILKR</sequence>
<feature type="transmembrane region" description="Helical" evidence="6">
    <location>
        <begin position="688"/>
        <end position="708"/>
    </location>
</feature>
<dbReference type="InterPro" id="IPR029063">
    <property type="entry name" value="SAM-dependent_MTases_sf"/>
</dbReference>
<dbReference type="SUPFAM" id="SSF69593">
    <property type="entry name" value="Glycerol-3-phosphate (1)-acyltransferase"/>
    <property type="match status" value="1"/>
</dbReference>
<keyword evidence="5 6" id="KW-0472">Membrane</keyword>
<dbReference type="CDD" id="cd07989">
    <property type="entry name" value="LPLAT_AGPAT-like"/>
    <property type="match status" value="1"/>
</dbReference>
<feature type="domain" description="Phospholipid/glycerol acyltransferase" evidence="7">
    <location>
        <begin position="895"/>
        <end position="1004"/>
    </location>
</feature>
<evidence type="ECO:0000256" key="6">
    <source>
        <dbReference type="SAM" id="Phobius"/>
    </source>
</evidence>
<keyword evidence="4 6" id="KW-1133">Transmembrane helix</keyword>
<evidence type="ECO:0000259" key="7">
    <source>
        <dbReference type="SMART" id="SM00563"/>
    </source>
</evidence>
<dbReference type="SUPFAM" id="SSF82866">
    <property type="entry name" value="Multidrug efflux transporter AcrB transmembrane domain"/>
    <property type="match status" value="2"/>
</dbReference>
<dbReference type="PANTHER" id="PTHR33406:SF13">
    <property type="entry name" value="MEMBRANE PROTEIN YDFJ"/>
    <property type="match status" value="1"/>
</dbReference>
<dbReference type="PANTHER" id="PTHR33406">
    <property type="entry name" value="MEMBRANE PROTEIN MJ1562-RELATED"/>
    <property type="match status" value="1"/>
</dbReference>
<dbReference type="Proteomes" id="UP000824246">
    <property type="component" value="Unassembled WGS sequence"/>
</dbReference>
<keyword evidence="2" id="KW-1003">Cell membrane</keyword>
<keyword evidence="8" id="KW-0808">Transferase</keyword>
<feature type="transmembrane region" description="Helical" evidence="6">
    <location>
        <begin position="324"/>
        <end position="342"/>
    </location>
</feature>
<dbReference type="CDD" id="cd02440">
    <property type="entry name" value="AdoMet_MTases"/>
    <property type="match status" value="1"/>
</dbReference>
<reference evidence="8" key="1">
    <citation type="journal article" date="2021" name="PeerJ">
        <title>Extensive microbial diversity within the chicken gut microbiome revealed by metagenomics and culture.</title>
        <authorList>
            <person name="Gilroy R."/>
            <person name="Ravi A."/>
            <person name="Getino M."/>
            <person name="Pursley I."/>
            <person name="Horton D.L."/>
            <person name="Alikhan N.F."/>
            <person name="Baker D."/>
            <person name="Gharbi K."/>
            <person name="Hall N."/>
            <person name="Watson M."/>
            <person name="Adriaenssens E.M."/>
            <person name="Foster-Nyarko E."/>
            <person name="Jarju S."/>
            <person name="Secka A."/>
            <person name="Antonio M."/>
            <person name="Oren A."/>
            <person name="Chaudhuri R.R."/>
            <person name="La Ragione R."/>
            <person name="Hildebrand F."/>
            <person name="Pallen M.J."/>
        </authorList>
    </citation>
    <scope>NUCLEOTIDE SEQUENCE</scope>
    <source>
        <strain evidence="8">ChiHjej12B11-16260</strain>
    </source>
</reference>
<reference evidence="8" key="2">
    <citation type="submission" date="2021-04" db="EMBL/GenBank/DDBJ databases">
        <authorList>
            <person name="Gilroy R."/>
        </authorList>
    </citation>
    <scope>NUCLEOTIDE SEQUENCE</scope>
    <source>
        <strain evidence="8">ChiHjej12B11-16260</strain>
    </source>
</reference>
<keyword evidence="8" id="KW-0012">Acyltransferase</keyword>
<name>A0A9D1VRL9_9BACT</name>
<dbReference type="EMBL" id="DXFB01000126">
    <property type="protein sequence ID" value="HIX45513.1"/>
    <property type="molecule type" value="Genomic_DNA"/>
</dbReference>
<feature type="transmembrane region" description="Helical" evidence="6">
    <location>
        <begin position="781"/>
        <end position="799"/>
    </location>
</feature>
<feature type="transmembrane region" description="Helical" evidence="6">
    <location>
        <begin position="362"/>
        <end position="382"/>
    </location>
</feature>
<evidence type="ECO:0000256" key="5">
    <source>
        <dbReference type="ARBA" id="ARBA00023136"/>
    </source>
</evidence>
<evidence type="ECO:0000256" key="4">
    <source>
        <dbReference type="ARBA" id="ARBA00022989"/>
    </source>
</evidence>
<dbReference type="Pfam" id="PF03176">
    <property type="entry name" value="MMPL"/>
    <property type="match status" value="2"/>
</dbReference>
<evidence type="ECO:0000313" key="9">
    <source>
        <dbReference type="Proteomes" id="UP000824246"/>
    </source>
</evidence>